<feature type="compositionally biased region" description="Low complexity" evidence="2">
    <location>
        <begin position="21"/>
        <end position="44"/>
    </location>
</feature>
<feature type="compositionally biased region" description="Polar residues" evidence="2">
    <location>
        <begin position="223"/>
        <end position="237"/>
    </location>
</feature>
<dbReference type="PROSITE" id="PS50234">
    <property type="entry name" value="VWFA"/>
    <property type="match status" value="1"/>
</dbReference>
<evidence type="ECO:0000313" key="6">
    <source>
        <dbReference type="Proteomes" id="UP001605036"/>
    </source>
</evidence>
<feature type="region of interest" description="Disordered" evidence="2">
    <location>
        <begin position="1"/>
        <end position="45"/>
    </location>
</feature>
<dbReference type="Gene3D" id="3.40.50.410">
    <property type="entry name" value="von Willebrand factor, type A domain"/>
    <property type="match status" value="1"/>
</dbReference>
<sequence length="798" mass="86928">MSLFVQTCGARSFKKREEENSSSSPRSPGSPGNSGPRSPGSSSGWRRARMMMGFHRASSQRSLDDAEPSGSRQTSCAICLETLKAGQGQALFTAECSHTFHFSCIASNAQHGNLICPVCRAKWKQVPWRAPTNLPALDPTHRPPERRRNQLGATRHPPRWSPHDSDEDQDAAISARAGRGVGLQEPSMFNDDEPLVSVRNPVQGSDSEVQGEGTLTGREVPEESSSSHTQNEVSQETVTEEHEVNIIVPKILVRGYPQVDEVAAASEVETFTILVNAKAGIHDQRIPSATIGDGNQTAAEAHDSEPESSSNPLHLDPNNRAPLDLITVLDISSSMTGNKLRLLKCAMEFVINHLSPADRLSVVTFSSSAKRLFPLRRMVEDGRQFALRYVNSLAADGGTNIAEGLRKGTKVLEDRRMRNPVASIMLLSDGQDTYNMRHTSHGQFIPGGRRSALGSQIPVHTFGFGEDHDADLMHSIAESSGGTFSFIQTESAVQDAFAQCIGGLLSVVVQNAQIKILAGDPGVQIRSIQAGTYQNSITDDRRQCIIKIGDLYAEEEKDVLVDVKLPSAPRPTEEATGRLVTKLLQVSCSFQDPIAHDEIETSAIDIIIHRPEAVNVAEQTVRLEVDRQRNRMQVAQSIVEAGALADAGEILAALAILSSAKESLQLSAAFEARDELCLALETELLEIESRMQNHQTYQRSGRAYVLSVQSSHSQQRATTRGNLSENRNRDHYRTPSMMFMVAQSQMQRLQSAPLSTTGNPPSAREDSRNLGTSLTTGRRSAPLASKMPVVGESEGSKD</sequence>
<dbReference type="PANTHER" id="PTHR10579">
    <property type="entry name" value="CALCIUM-ACTIVATED CHLORIDE CHANNEL REGULATOR"/>
    <property type="match status" value="1"/>
</dbReference>
<dbReference type="InterPro" id="IPR013083">
    <property type="entry name" value="Znf_RING/FYVE/PHD"/>
</dbReference>
<dbReference type="SMART" id="SM00327">
    <property type="entry name" value="VWA"/>
    <property type="match status" value="1"/>
</dbReference>
<feature type="region of interest" description="Disordered" evidence="2">
    <location>
        <begin position="132"/>
        <end position="170"/>
    </location>
</feature>
<feature type="region of interest" description="Disordered" evidence="2">
    <location>
        <begin position="705"/>
        <end position="730"/>
    </location>
</feature>
<feature type="compositionally biased region" description="Polar residues" evidence="2">
    <location>
        <begin position="769"/>
        <end position="778"/>
    </location>
</feature>
<proteinExistence type="predicted"/>
<dbReference type="CDD" id="cd01466">
    <property type="entry name" value="vWA_C3HC4_type"/>
    <property type="match status" value="1"/>
</dbReference>
<keyword evidence="1" id="KW-0862">Zinc</keyword>
<dbReference type="SUPFAM" id="SSF53300">
    <property type="entry name" value="vWA-like"/>
    <property type="match status" value="1"/>
</dbReference>
<dbReference type="Pfam" id="PF00092">
    <property type="entry name" value="VWA"/>
    <property type="match status" value="1"/>
</dbReference>
<dbReference type="PANTHER" id="PTHR10579:SF43">
    <property type="entry name" value="ZINC FINGER (C3HC4-TYPE RING FINGER) FAMILY PROTEIN"/>
    <property type="match status" value="1"/>
</dbReference>
<feature type="compositionally biased region" description="Basic and acidic residues" evidence="2">
    <location>
        <begin position="139"/>
        <end position="148"/>
    </location>
</feature>
<feature type="compositionally biased region" description="Polar residues" evidence="2">
    <location>
        <begin position="707"/>
        <end position="725"/>
    </location>
</feature>
<feature type="domain" description="VWFA" evidence="4">
    <location>
        <begin position="324"/>
        <end position="508"/>
    </location>
</feature>
<dbReference type="InterPro" id="IPR036465">
    <property type="entry name" value="vWFA_dom_sf"/>
</dbReference>
<dbReference type="InterPro" id="IPR051266">
    <property type="entry name" value="CLCR"/>
</dbReference>
<dbReference type="Proteomes" id="UP001605036">
    <property type="component" value="Unassembled WGS sequence"/>
</dbReference>
<evidence type="ECO:0000256" key="1">
    <source>
        <dbReference type="PROSITE-ProRule" id="PRU00175"/>
    </source>
</evidence>
<dbReference type="InterPro" id="IPR032838">
    <property type="entry name" value="Vwaint_dom"/>
</dbReference>
<dbReference type="EMBL" id="JBHFFA010000001">
    <property type="protein sequence ID" value="KAL2652483.1"/>
    <property type="molecule type" value="Genomic_DNA"/>
</dbReference>
<dbReference type="InterPro" id="IPR002035">
    <property type="entry name" value="VWF_A"/>
</dbReference>
<evidence type="ECO:0000259" key="3">
    <source>
        <dbReference type="PROSITE" id="PS50089"/>
    </source>
</evidence>
<evidence type="ECO:0000256" key="2">
    <source>
        <dbReference type="SAM" id="MobiDB-lite"/>
    </source>
</evidence>
<feature type="compositionally biased region" description="Polar residues" evidence="2">
    <location>
        <begin position="745"/>
        <end position="760"/>
    </location>
</feature>
<dbReference type="Pfam" id="PF14624">
    <property type="entry name" value="Vwaint"/>
    <property type="match status" value="1"/>
</dbReference>
<dbReference type="PROSITE" id="PS50089">
    <property type="entry name" value="ZF_RING_2"/>
    <property type="match status" value="1"/>
</dbReference>
<comment type="caution">
    <text evidence="5">The sequence shown here is derived from an EMBL/GenBank/DDBJ whole genome shotgun (WGS) entry which is preliminary data.</text>
</comment>
<feature type="region of interest" description="Disordered" evidence="2">
    <location>
        <begin position="286"/>
        <end position="318"/>
    </location>
</feature>
<dbReference type="GO" id="GO:0008270">
    <property type="term" value="F:zinc ion binding"/>
    <property type="evidence" value="ECO:0007669"/>
    <property type="project" value="UniProtKB-KW"/>
</dbReference>
<dbReference type="Gene3D" id="3.30.40.10">
    <property type="entry name" value="Zinc/RING finger domain, C3HC4 (zinc finger)"/>
    <property type="match status" value="1"/>
</dbReference>
<organism evidence="5 6">
    <name type="scientific">Riccia fluitans</name>
    <dbReference type="NCBI Taxonomy" id="41844"/>
    <lineage>
        <taxon>Eukaryota</taxon>
        <taxon>Viridiplantae</taxon>
        <taxon>Streptophyta</taxon>
        <taxon>Embryophyta</taxon>
        <taxon>Marchantiophyta</taxon>
        <taxon>Marchantiopsida</taxon>
        <taxon>Marchantiidae</taxon>
        <taxon>Marchantiales</taxon>
        <taxon>Ricciaceae</taxon>
        <taxon>Riccia</taxon>
    </lineage>
</organism>
<dbReference type="InterPro" id="IPR001841">
    <property type="entry name" value="Znf_RING"/>
</dbReference>
<evidence type="ECO:0000259" key="4">
    <source>
        <dbReference type="PROSITE" id="PS50234"/>
    </source>
</evidence>
<name>A0ABD1ZM03_9MARC</name>
<dbReference type="Pfam" id="PF17123">
    <property type="entry name" value="zf-RING_11"/>
    <property type="match status" value="1"/>
</dbReference>
<keyword evidence="6" id="KW-1185">Reference proteome</keyword>
<evidence type="ECO:0000313" key="5">
    <source>
        <dbReference type="EMBL" id="KAL2652483.1"/>
    </source>
</evidence>
<feature type="domain" description="RING-type" evidence="3">
    <location>
        <begin position="76"/>
        <end position="120"/>
    </location>
</feature>
<dbReference type="SUPFAM" id="SSF57850">
    <property type="entry name" value="RING/U-box"/>
    <property type="match status" value="1"/>
</dbReference>
<dbReference type="AlphaFoldDB" id="A0ABD1ZM03"/>
<dbReference type="CDD" id="cd23114">
    <property type="entry name" value="RING-H2_WAVH2"/>
    <property type="match status" value="1"/>
</dbReference>
<protein>
    <submittedName>
        <fullName evidence="5">Uncharacterized protein</fullName>
    </submittedName>
</protein>
<feature type="region of interest" description="Disordered" evidence="2">
    <location>
        <begin position="182"/>
        <end position="240"/>
    </location>
</feature>
<feature type="region of interest" description="Disordered" evidence="2">
    <location>
        <begin position="745"/>
        <end position="798"/>
    </location>
</feature>
<dbReference type="SMART" id="SM00184">
    <property type="entry name" value="RING"/>
    <property type="match status" value="1"/>
</dbReference>
<reference evidence="5 6" key="1">
    <citation type="submission" date="2024-09" db="EMBL/GenBank/DDBJ databases">
        <title>Chromosome-scale assembly of Riccia fluitans.</title>
        <authorList>
            <person name="Paukszto L."/>
            <person name="Sawicki J."/>
            <person name="Karawczyk K."/>
            <person name="Piernik-Szablinska J."/>
            <person name="Szczecinska M."/>
            <person name="Mazdziarz M."/>
        </authorList>
    </citation>
    <scope>NUCLEOTIDE SEQUENCE [LARGE SCALE GENOMIC DNA]</scope>
    <source>
        <strain evidence="5">Rf_01</strain>
        <tissue evidence="5">Aerial parts of the thallus</tissue>
    </source>
</reference>
<keyword evidence="1" id="KW-0863">Zinc-finger</keyword>
<accession>A0ABD1ZM03</accession>
<keyword evidence="1" id="KW-0479">Metal-binding</keyword>
<gene>
    <name evidence="5" type="ORF">R1flu_020611</name>
</gene>